<reference evidence="2 3" key="1">
    <citation type="submission" date="2021-03" db="EMBL/GenBank/DDBJ databases">
        <title>Draft genome sequence of Janthinobacterium sp. strain PLB02 isolated from infected primmorphs (Lubomirskia baicalensis).</title>
        <authorList>
            <person name="Chernogor L.I."/>
            <person name="Belikov S.I."/>
            <person name="Petrushin I.S."/>
        </authorList>
    </citation>
    <scope>NUCLEOTIDE SEQUENCE [LARGE SCALE GENOMIC DNA]</scope>
    <source>
        <strain evidence="2 3">PLB02</strain>
    </source>
</reference>
<feature type="transmembrane region" description="Helical" evidence="1">
    <location>
        <begin position="149"/>
        <end position="170"/>
    </location>
</feature>
<feature type="transmembrane region" description="Helical" evidence="1">
    <location>
        <begin position="120"/>
        <end position="137"/>
    </location>
</feature>
<dbReference type="EMBL" id="CP071520">
    <property type="protein sequence ID" value="QSX94218.1"/>
    <property type="molecule type" value="Genomic_DNA"/>
</dbReference>
<evidence type="ECO:0000256" key="1">
    <source>
        <dbReference type="SAM" id="Phobius"/>
    </source>
</evidence>
<dbReference type="Pfam" id="PF10067">
    <property type="entry name" value="DUF2306"/>
    <property type="match status" value="1"/>
</dbReference>
<evidence type="ECO:0000313" key="3">
    <source>
        <dbReference type="Proteomes" id="UP000662821"/>
    </source>
</evidence>
<name>A0AAJ4T3A3_9BURK</name>
<feature type="transmembrane region" description="Helical" evidence="1">
    <location>
        <begin position="33"/>
        <end position="58"/>
    </location>
</feature>
<gene>
    <name evidence="2" type="ORF">J3P46_15800</name>
</gene>
<feature type="transmembrane region" description="Helical" evidence="1">
    <location>
        <begin position="216"/>
        <end position="240"/>
    </location>
</feature>
<feature type="transmembrane region" description="Helical" evidence="1">
    <location>
        <begin position="78"/>
        <end position="100"/>
    </location>
</feature>
<evidence type="ECO:0000313" key="2">
    <source>
        <dbReference type="EMBL" id="QSX94218.1"/>
    </source>
</evidence>
<sequence length="283" mass="30161">MPSASSTASPLPSPHLAPSRQWAATALSASARFWFLATVIGQLFFAAYIVALYGGAAARGDLPGWNAVMTHGHVPGDGVGNLATGVHLLLAAILMLGGALQLVPHVRRHAPRLHRWNGRVYLAGAVLAALSGLYMLWWRGAVGDTLQHLGISLNAVLVLVFAGLALKNALRREFAAHRRWALRLFLAVSGVWFFRVGLMCWLAVNGGPAGFDPASFTGPFLSFLAFAQYLLPLAVLEAYLRCRDGGNAMLRLGMAAVLALLTVAMSAGITVAAMCMWLPRMHG</sequence>
<dbReference type="InterPro" id="IPR018750">
    <property type="entry name" value="DUF2306_membrane"/>
</dbReference>
<dbReference type="AlphaFoldDB" id="A0AAJ4T3A3"/>
<dbReference type="RefSeq" id="WP_151095321.1">
    <property type="nucleotide sequence ID" value="NZ_CP071520.1"/>
</dbReference>
<dbReference type="Proteomes" id="UP000662821">
    <property type="component" value="Chromosome"/>
</dbReference>
<accession>A0AAJ4T3A3</accession>
<keyword evidence="1" id="KW-0472">Membrane</keyword>
<protein>
    <submittedName>
        <fullName evidence="2">DUF2306 domain-containing protein</fullName>
    </submittedName>
</protein>
<organism evidence="2 3">
    <name type="scientific">Janthinobacterium lividum</name>
    <dbReference type="NCBI Taxonomy" id="29581"/>
    <lineage>
        <taxon>Bacteria</taxon>
        <taxon>Pseudomonadati</taxon>
        <taxon>Pseudomonadota</taxon>
        <taxon>Betaproteobacteria</taxon>
        <taxon>Burkholderiales</taxon>
        <taxon>Oxalobacteraceae</taxon>
        <taxon>Janthinobacterium</taxon>
    </lineage>
</organism>
<keyword evidence="1" id="KW-0812">Transmembrane</keyword>
<keyword evidence="1" id="KW-1133">Transmembrane helix</keyword>
<feature type="transmembrane region" description="Helical" evidence="1">
    <location>
        <begin position="182"/>
        <end position="204"/>
    </location>
</feature>
<proteinExistence type="predicted"/>
<feature type="transmembrane region" description="Helical" evidence="1">
    <location>
        <begin position="252"/>
        <end position="279"/>
    </location>
</feature>